<reference evidence="1 2" key="1">
    <citation type="submission" date="2013-05" db="EMBL/GenBank/DDBJ databases">
        <title>The Genome Sequence of Bacteroides stercoris CC31F.</title>
        <authorList>
            <consortium name="The Broad Institute Genomics Platform"/>
            <person name="Earl A."/>
            <person name="Ward D."/>
            <person name="Feldgarden M."/>
            <person name="Gevers D."/>
            <person name="Oliphant K."/>
            <person name="Allen-Vercoe E."/>
            <person name="Walker B."/>
            <person name="Young S."/>
            <person name="Zeng Q."/>
            <person name="Gargeya S."/>
            <person name="Fitzgerald M."/>
            <person name="Haas B."/>
            <person name="Abouelleil A."/>
            <person name="Allen A.W."/>
            <person name="Alvarado L."/>
            <person name="Arachchi H.M."/>
            <person name="Berlin A.M."/>
            <person name="Chapman S.B."/>
            <person name="Gainer-Dewar J."/>
            <person name="Goldberg J."/>
            <person name="Griggs A."/>
            <person name="Gujja S."/>
            <person name="Hansen M."/>
            <person name="Howarth C."/>
            <person name="Imamovic A."/>
            <person name="Ireland A."/>
            <person name="Larimer J."/>
            <person name="McCowan C."/>
            <person name="Murphy C."/>
            <person name="Pearson M."/>
            <person name="Poon T.W."/>
            <person name="Priest M."/>
            <person name="Roberts A."/>
            <person name="Saif S."/>
            <person name="Shea T."/>
            <person name="Sisk P."/>
            <person name="Sykes S."/>
            <person name="Wortman J."/>
            <person name="Nusbaum C."/>
            <person name="Birren B."/>
        </authorList>
    </citation>
    <scope>NUCLEOTIDE SEQUENCE [LARGE SCALE GENOMIC DNA]</scope>
    <source>
        <strain evidence="1 2">CC31F</strain>
    </source>
</reference>
<dbReference type="AlphaFoldDB" id="S3YCG8"/>
<evidence type="ECO:0000313" key="2">
    <source>
        <dbReference type="Proteomes" id="UP000014614"/>
    </source>
</evidence>
<sequence length="45" mass="5339">MSPVSFFLFVNIVRVMDIQLHIPIISLLSQTETFLQFLLKFLRDK</sequence>
<accession>S3YCG8</accession>
<comment type="caution">
    <text evidence="1">The sequence shown here is derived from an EMBL/GenBank/DDBJ whole genome shotgun (WGS) entry which is preliminary data.</text>
</comment>
<gene>
    <name evidence="1" type="ORF">HMPREF1181_01328</name>
</gene>
<dbReference type="Proteomes" id="UP000014614">
    <property type="component" value="Unassembled WGS sequence"/>
</dbReference>
<evidence type="ECO:0000313" key="1">
    <source>
        <dbReference type="EMBL" id="EPH20699.1"/>
    </source>
</evidence>
<name>S3YCG8_BACSE</name>
<organism evidence="1 2">
    <name type="scientific">Bacteroides stercoris CC31F</name>
    <dbReference type="NCBI Taxonomy" id="1073351"/>
    <lineage>
        <taxon>Bacteria</taxon>
        <taxon>Pseudomonadati</taxon>
        <taxon>Bacteroidota</taxon>
        <taxon>Bacteroidia</taxon>
        <taxon>Bacteroidales</taxon>
        <taxon>Bacteroidaceae</taxon>
        <taxon>Bacteroides</taxon>
    </lineage>
</organism>
<proteinExistence type="predicted"/>
<protein>
    <submittedName>
        <fullName evidence="1">Uncharacterized protein</fullName>
    </submittedName>
</protein>
<dbReference type="EMBL" id="ATFP01000019">
    <property type="protein sequence ID" value="EPH20699.1"/>
    <property type="molecule type" value="Genomic_DNA"/>
</dbReference>
<dbReference type="HOGENOM" id="CLU_3196360_0_0_10"/>